<gene>
    <name evidence="1" type="ORF">GCM10009811_19460</name>
</gene>
<dbReference type="Pfam" id="PF10698">
    <property type="entry name" value="DUF2505"/>
    <property type="match status" value="1"/>
</dbReference>
<evidence type="ECO:0008006" key="3">
    <source>
        <dbReference type="Google" id="ProtNLM"/>
    </source>
</evidence>
<sequence>MRITESADLPASPDEVFATRATEEFQEEKCERSSSAEHTVAISQAAGRTVITTTRAMPTESLPDAVRSAVGEHLMIHETQDWGPANPDGSRFARIDIKVQGAPVTLQGTLRLTPTDTGSHQSLEAELKAAIPFLGGKVERAAAPAIKHGFDLEAQILNEWLTE</sequence>
<proteinExistence type="predicted"/>
<evidence type="ECO:0000313" key="2">
    <source>
        <dbReference type="Proteomes" id="UP001499938"/>
    </source>
</evidence>
<dbReference type="RefSeq" id="WP_344084252.1">
    <property type="nucleotide sequence ID" value="NZ_BAAAPO010000032.1"/>
</dbReference>
<organism evidence="1 2">
    <name type="scientific">Nostocoides veronense</name>
    <dbReference type="NCBI Taxonomy" id="330836"/>
    <lineage>
        <taxon>Bacteria</taxon>
        <taxon>Bacillati</taxon>
        <taxon>Actinomycetota</taxon>
        <taxon>Actinomycetes</taxon>
        <taxon>Micrococcales</taxon>
        <taxon>Intrasporangiaceae</taxon>
        <taxon>Nostocoides</taxon>
    </lineage>
</organism>
<dbReference type="EMBL" id="BAAAPO010000032">
    <property type="protein sequence ID" value="GAA1795169.1"/>
    <property type="molecule type" value="Genomic_DNA"/>
</dbReference>
<accession>A0ABN2LPS3</accession>
<dbReference type="InterPro" id="IPR019639">
    <property type="entry name" value="DUF2505"/>
</dbReference>
<protein>
    <recommendedName>
        <fullName evidence="3">DUF2505 domain-containing protein</fullName>
    </recommendedName>
</protein>
<evidence type="ECO:0000313" key="1">
    <source>
        <dbReference type="EMBL" id="GAA1795169.1"/>
    </source>
</evidence>
<keyword evidence="2" id="KW-1185">Reference proteome</keyword>
<name>A0ABN2LPS3_9MICO</name>
<comment type="caution">
    <text evidence="1">The sequence shown here is derived from an EMBL/GenBank/DDBJ whole genome shotgun (WGS) entry which is preliminary data.</text>
</comment>
<dbReference type="Proteomes" id="UP001499938">
    <property type="component" value="Unassembled WGS sequence"/>
</dbReference>
<reference evidence="1 2" key="1">
    <citation type="journal article" date="2019" name="Int. J. Syst. Evol. Microbiol.">
        <title>The Global Catalogue of Microorganisms (GCM) 10K type strain sequencing project: providing services to taxonomists for standard genome sequencing and annotation.</title>
        <authorList>
            <consortium name="The Broad Institute Genomics Platform"/>
            <consortium name="The Broad Institute Genome Sequencing Center for Infectious Disease"/>
            <person name="Wu L."/>
            <person name="Ma J."/>
        </authorList>
    </citation>
    <scope>NUCLEOTIDE SEQUENCE [LARGE SCALE GENOMIC DNA]</scope>
    <source>
        <strain evidence="1 2">JCM 15592</strain>
    </source>
</reference>